<dbReference type="Proteomes" id="UP000237749">
    <property type="component" value="Unassembled WGS sequence"/>
</dbReference>
<keyword evidence="2" id="KW-1185">Reference proteome</keyword>
<protein>
    <submittedName>
        <fullName evidence="1">Uncharacterized protein</fullName>
    </submittedName>
</protein>
<organism evidence="1 2">
    <name type="scientific">Lacrimispora xylanisolvens</name>
    <dbReference type="NCBI Taxonomy" id="384636"/>
    <lineage>
        <taxon>Bacteria</taxon>
        <taxon>Bacillati</taxon>
        <taxon>Bacillota</taxon>
        <taxon>Clostridia</taxon>
        <taxon>Lachnospirales</taxon>
        <taxon>Lachnospiraceae</taxon>
        <taxon>Lacrimispora</taxon>
    </lineage>
</organism>
<sequence length="141" mass="16555">MITTDVTKEMIEEWIQIYRDYAPSIQPNRKTGNEIDEYFRNNYHHQIISSQTFKQVVELNIMENEHSRVKLPNGMVPHVKSYCVGDVLVGIDYSSGEFHIESQDINKAIPIYDDLFVYRGLDEDDLKNYVMVAQYVMLTQK</sequence>
<dbReference type="OrthoDB" id="1550767at2"/>
<reference evidence="1 2" key="1">
    <citation type="submission" date="2018-02" db="EMBL/GenBank/DDBJ databases">
        <title>Genomic Encyclopedia of Archaeal and Bacterial Type Strains, Phase II (KMG-II): from individual species to whole genera.</title>
        <authorList>
            <person name="Goeker M."/>
        </authorList>
    </citation>
    <scope>NUCLEOTIDE SEQUENCE [LARGE SCALE GENOMIC DNA]</scope>
    <source>
        <strain evidence="1 2">DSM 3808</strain>
    </source>
</reference>
<dbReference type="RefSeq" id="WP_104439869.1">
    <property type="nucleotide sequence ID" value="NZ_CP070896.1"/>
</dbReference>
<accession>A0A2S6HAI7</accession>
<proteinExistence type="predicted"/>
<dbReference type="EMBL" id="PTJA01000025">
    <property type="protein sequence ID" value="PPK74504.1"/>
    <property type="molecule type" value="Genomic_DNA"/>
</dbReference>
<evidence type="ECO:0000313" key="1">
    <source>
        <dbReference type="EMBL" id="PPK74504.1"/>
    </source>
</evidence>
<dbReference type="AlphaFoldDB" id="A0A2S6HAI7"/>
<name>A0A2S6HAI7_9FIRM</name>
<comment type="caution">
    <text evidence="1">The sequence shown here is derived from an EMBL/GenBank/DDBJ whole genome shotgun (WGS) entry which is preliminary data.</text>
</comment>
<evidence type="ECO:0000313" key="2">
    <source>
        <dbReference type="Proteomes" id="UP000237749"/>
    </source>
</evidence>
<gene>
    <name evidence="1" type="ORF">BXY41_1256</name>
</gene>